<accession>A0AAW1W7T9</accession>
<evidence type="ECO:0000313" key="1">
    <source>
        <dbReference type="EMBL" id="KAK9920472.1"/>
    </source>
</evidence>
<organism evidence="1 2">
    <name type="scientific">Rubus argutus</name>
    <name type="common">Southern blackberry</name>
    <dbReference type="NCBI Taxonomy" id="59490"/>
    <lineage>
        <taxon>Eukaryota</taxon>
        <taxon>Viridiplantae</taxon>
        <taxon>Streptophyta</taxon>
        <taxon>Embryophyta</taxon>
        <taxon>Tracheophyta</taxon>
        <taxon>Spermatophyta</taxon>
        <taxon>Magnoliopsida</taxon>
        <taxon>eudicotyledons</taxon>
        <taxon>Gunneridae</taxon>
        <taxon>Pentapetalae</taxon>
        <taxon>rosids</taxon>
        <taxon>fabids</taxon>
        <taxon>Rosales</taxon>
        <taxon>Rosaceae</taxon>
        <taxon>Rosoideae</taxon>
        <taxon>Rosoideae incertae sedis</taxon>
        <taxon>Rubus</taxon>
    </lineage>
</organism>
<dbReference type="EMBL" id="JBEDUW010000006">
    <property type="protein sequence ID" value="KAK9920472.1"/>
    <property type="molecule type" value="Genomic_DNA"/>
</dbReference>
<name>A0AAW1W7T9_RUBAR</name>
<gene>
    <name evidence="1" type="ORF">M0R45_029027</name>
</gene>
<comment type="caution">
    <text evidence="1">The sequence shown here is derived from an EMBL/GenBank/DDBJ whole genome shotgun (WGS) entry which is preliminary data.</text>
</comment>
<dbReference type="AlphaFoldDB" id="A0AAW1W7T9"/>
<dbReference type="Proteomes" id="UP001457282">
    <property type="component" value="Unassembled WGS sequence"/>
</dbReference>
<reference evidence="1 2" key="1">
    <citation type="journal article" date="2023" name="G3 (Bethesda)">
        <title>A chromosome-length genome assembly and annotation of blackberry (Rubus argutus, cv. 'Hillquist').</title>
        <authorList>
            <person name="Bruna T."/>
            <person name="Aryal R."/>
            <person name="Dudchenko O."/>
            <person name="Sargent D.J."/>
            <person name="Mead D."/>
            <person name="Buti M."/>
            <person name="Cavallini A."/>
            <person name="Hytonen T."/>
            <person name="Andres J."/>
            <person name="Pham M."/>
            <person name="Weisz D."/>
            <person name="Mascagni F."/>
            <person name="Usai G."/>
            <person name="Natali L."/>
            <person name="Bassil N."/>
            <person name="Fernandez G.E."/>
            <person name="Lomsadze A."/>
            <person name="Armour M."/>
            <person name="Olukolu B."/>
            <person name="Poorten T."/>
            <person name="Britton C."/>
            <person name="Davik J."/>
            <person name="Ashrafi H."/>
            <person name="Aiden E.L."/>
            <person name="Borodovsky M."/>
            <person name="Worthington M."/>
        </authorList>
    </citation>
    <scope>NUCLEOTIDE SEQUENCE [LARGE SCALE GENOMIC DNA]</scope>
    <source>
        <strain evidence="1">PI 553951</strain>
    </source>
</reference>
<evidence type="ECO:0000313" key="2">
    <source>
        <dbReference type="Proteomes" id="UP001457282"/>
    </source>
</evidence>
<protein>
    <submittedName>
        <fullName evidence="1">Uncharacterized protein</fullName>
    </submittedName>
</protein>
<keyword evidence="2" id="KW-1185">Reference proteome</keyword>
<sequence length="123" mass="13195">MFLFISDQRGAHQGGVGGLRRLTGLSVWQRWLSRGEEARSWAHGGCAGVVASDVGVAGFGCPKFGLQRGEEARSWAHSGCASVVASDVGVAGFGVNDLGPRLFNDEVIPPWAMLLWMMISWSF</sequence>
<proteinExistence type="predicted"/>